<dbReference type="PANTHER" id="PTHR42852">
    <property type="entry name" value="THIOL:DISULFIDE INTERCHANGE PROTEIN DSBE"/>
    <property type="match status" value="1"/>
</dbReference>
<keyword evidence="6" id="KW-0812">Transmembrane</keyword>
<dbReference type="RefSeq" id="WP_090874588.1">
    <property type="nucleotide sequence ID" value="NZ_FMXQ01000001.1"/>
</dbReference>
<dbReference type="GO" id="GO:0030288">
    <property type="term" value="C:outer membrane-bounded periplasmic space"/>
    <property type="evidence" value="ECO:0007669"/>
    <property type="project" value="InterPro"/>
</dbReference>
<feature type="transmembrane region" description="Helical" evidence="6">
    <location>
        <begin position="16"/>
        <end position="36"/>
    </location>
</feature>
<comment type="subcellular location">
    <subcellularLocation>
        <location evidence="1">Cell envelope</location>
    </subcellularLocation>
</comment>
<evidence type="ECO:0000256" key="4">
    <source>
        <dbReference type="ARBA" id="ARBA00023157"/>
    </source>
</evidence>
<dbReference type="CDD" id="cd03010">
    <property type="entry name" value="TlpA_like_DsbE"/>
    <property type="match status" value="1"/>
</dbReference>
<dbReference type="GO" id="GO:0017004">
    <property type="term" value="P:cytochrome complex assembly"/>
    <property type="evidence" value="ECO:0007669"/>
    <property type="project" value="UniProtKB-KW"/>
</dbReference>
<reference evidence="8 9" key="1">
    <citation type="submission" date="2016-10" db="EMBL/GenBank/DDBJ databases">
        <authorList>
            <person name="de Groot N.N."/>
        </authorList>
    </citation>
    <scope>NUCLEOTIDE SEQUENCE [LARGE SCALE GENOMIC DNA]</scope>
    <source>
        <strain evidence="8 9">ATCC 35022</strain>
    </source>
</reference>
<dbReference type="Gene3D" id="3.40.30.10">
    <property type="entry name" value="Glutaredoxin"/>
    <property type="match status" value="1"/>
</dbReference>
<proteinExistence type="inferred from homology"/>
<protein>
    <submittedName>
        <fullName evidence="8">Cytochrome c biogenesis protein CcmG, thiol:disulfide interchange protein DsbE</fullName>
    </submittedName>
</protein>
<evidence type="ECO:0000256" key="6">
    <source>
        <dbReference type="SAM" id="Phobius"/>
    </source>
</evidence>
<keyword evidence="9" id="KW-1185">Reference proteome</keyword>
<evidence type="ECO:0000256" key="2">
    <source>
        <dbReference type="ARBA" id="ARBA00007758"/>
    </source>
</evidence>
<dbReference type="InterPro" id="IPR017937">
    <property type="entry name" value="Thioredoxin_CS"/>
</dbReference>
<evidence type="ECO:0000256" key="1">
    <source>
        <dbReference type="ARBA" id="ARBA00004196"/>
    </source>
</evidence>
<dbReference type="PANTHER" id="PTHR42852:SF6">
    <property type="entry name" value="THIOL:DISULFIDE INTERCHANGE PROTEIN DSBE"/>
    <property type="match status" value="1"/>
</dbReference>
<dbReference type="InterPro" id="IPR013766">
    <property type="entry name" value="Thioredoxin_domain"/>
</dbReference>
<dbReference type="PROSITE" id="PS51352">
    <property type="entry name" value="THIOREDOXIN_2"/>
    <property type="match status" value="1"/>
</dbReference>
<keyword evidence="5" id="KW-0676">Redox-active center</keyword>
<comment type="similarity">
    <text evidence="2">Belongs to the thioredoxin family. DsbE subfamily.</text>
</comment>
<keyword evidence="6" id="KW-1133">Transmembrane helix</keyword>
<dbReference type="SUPFAM" id="SSF52833">
    <property type="entry name" value="Thioredoxin-like"/>
    <property type="match status" value="1"/>
</dbReference>
<dbReference type="InterPro" id="IPR050553">
    <property type="entry name" value="Thioredoxin_ResA/DsbE_sf"/>
</dbReference>
<organism evidence="8 9">
    <name type="scientific">Bauldia litoralis</name>
    <dbReference type="NCBI Taxonomy" id="665467"/>
    <lineage>
        <taxon>Bacteria</taxon>
        <taxon>Pseudomonadati</taxon>
        <taxon>Pseudomonadota</taxon>
        <taxon>Alphaproteobacteria</taxon>
        <taxon>Hyphomicrobiales</taxon>
        <taxon>Kaistiaceae</taxon>
        <taxon>Bauldia</taxon>
    </lineage>
</organism>
<keyword evidence="4" id="KW-1015">Disulfide bond</keyword>
<keyword evidence="3" id="KW-0201">Cytochrome c-type biogenesis</keyword>
<dbReference type="PROSITE" id="PS00194">
    <property type="entry name" value="THIOREDOXIN_1"/>
    <property type="match status" value="1"/>
</dbReference>
<evidence type="ECO:0000313" key="8">
    <source>
        <dbReference type="EMBL" id="SDB06416.1"/>
    </source>
</evidence>
<evidence type="ECO:0000313" key="9">
    <source>
        <dbReference type="Proteomes" id="UP000199071"/>
    </source>
</evidence>
<dbReference type="Proteomes" id="UP000199071">
    <property type="component" value="Unassembled WGS sequence"/>
</dbReference>
<evidence type="ECO:0000256" key="3">
    <source>
        <dbReference type="ARBA" id="ARBA00022748"/>
    </source>
</evidence>
<dbReference type="EMBL" id="FMXQ01000001">
    <property type="protein sequence ID" value="SDB06416.1"/>
    <property type="molecule type" value="Genomic_DNA"/>
</dbReference>
<dbReference type="InterPro" id="IPR013740">
    <property type="entry name" value="Redoxin"/>
</dbReference>
<name>A0A1G6ADL8_9HYPH</name>
<dbReference type="STRING" id="665467.SAMN02982931_00476"/>
<evidence type="ECO:0000256" key="5">
    <source>
        <dbReference type="ARBA" id="ARBA00023284"/>
    </source>
</evidence>
<dbReference type="InterPro" id="IPR036249">
    <property type="entry name" value="Thioredoxin-like_sf"/>
</dbReference>
<evidence type="ECO:0000259" key="7">
    <source>
        <dbReference type="PROSITE" id="PS51352"/>
    </source>
</evidence>
<keyword evidence="6" id="KW-0472">Membrane</keyword>
<dbReference type="Pfam" id="PF08534">
    <property type="entry name" value="Redoxin"/>
    <property type="match status" value="1"/>
</dbReference>
<dbReference type="InterPro" id="IPR004799">
    <property type="entry name" value="Periplasmic_diS_OxRdtase_DsbE"/>
</dbReference>
<sequence>MTPTDDKAAPPRRPRLIMLLPLFVFVALAAVFLIRLETGGNPDAIPSALIGRPAPDFDLPPLEGIARPGLARADLEGGVTVVNVFASWCGPCRIEHPQLMELAKDDRFQVVGINYKDQPSNARRFLTDLGNPYALIGVDPNGRAGIDWGLYGVPETFIVDAKGIIRYKHIGPIGVDTLSEVILPEIEKAMQPDG</sequence>
<feature type="domain" description="Thioredoxin" evidence="7">
    <location>
        <begin position="48"/>
        <end position="191"/>
    </location>
</feature>
<dbReference type="NCBIfam" id="TIGR00385">
    <property type="entry name" value="dsbE"/>
    <property type="match status" value="1"/>
</dbReference>
<dbReference type="OrthoDB" id="9799347at2"/>
<dbReference type="AlphaFoldDB" id="A0A1G6ADL8"/>
<accession>A0A1G6ADL8</accession>
<dbReference type="GO" id="GO:0015036">
    <property type="term" value="F:disulfide oxidoreductase activity"/>
    <property type="evidence" value="ECO:0007669"/>
    <property type="project" value="InterPro"/>
</dbReference>
<gene>
    <name evidence="8" type="ORF">SAMN02982931_00476</name>
</gene>